<dbReference type="AlphaFoldDB" id="A0AAD3DMF9"/>
<evidence type="ECO:0000313" key="3">
    <source>
        <dbReference type="Proteomes" id="UP001054857"/>
    </source>
</evidence>
<protein>
    <submittedName>
        <fullName evidence="2">Uncharacterized protein</fullName>
    </submittedName>
</protein>
<dbReference type="Proteomes" id="UP001054857">
    <property type="component" value="Unassembled WGS sequence"/>
</dbReference>
<sequence length="104" mass="12026">WILRYLQEDQASSEEEENAGRPRAPSSSCSSVADFEWEVWGDPREVARRRAERARQRLGPEERRRQLAEEWGKAKEVAARAKTAGDKARQKDAGLMIRDLKQEM</sequence>
<evidence type="ECO:0000256" key="1">
    <source>
        <dbReference type="SAM" id="MobiDB-lite"/>
    </source>
</evidence>
<reference evidence="2 3" key="1">
    <citation type="journal article" date="2021" name="Sci. Rep.">
        <title>Genome sequencing of the multicellular alga Astrephomene provides insights into convergent evolution of germ-soma differentiation.</title>
        <authorList>
            <person name="Yamashita S."/>
            <person name="Yamamoto K."/>
            <person name="Matsuzaki R."/>
            <person name="Suzuki S."/>
            <person name="Yamaguchi H."/>
            <person name="Hirooka S."/>
            <person name="Minakuchi Y."/>
            <person name="Miyagishima S."/>
            <person name="Kawachi M."/>
            <person name="Toyoda A."/>
            <person name="Nozaki H."/>
        </authorList>
    </citation>
    <scope>NUCLEOTIDE SEQUENCE [LARGE SCALE GENOMIC DNA]</scope>
    <source>
        <strain evidence="2 3">NIES-4017</strain>
    </source>
</reference>
<evidence type="ECO:0000313" key="2">
    <source>
        <dbReference type="EMBL" id="GFR43283.1"/>
    </source>
</evidence>
<comment type="caution">
    <text evidence="2">The sequence shown here is derived from an EMBL/GenBank/DDBJ whole genome shotgun (WGS) entry which is preliminary data.</text>
</comment>
<dbReference type="EMBL" id="BMAR01000005">
    <property type="protein sequence ID" value="GFR43283.1"/>
    <property type="molecule type" value="Genomic_DNA"/>
</dbReference>
<accession>A0AAD3DMF9</accession>
<gene>
    <name evidence="2" type="ORF">Agub_g4348</name>
</gene>
<feature type="non-terminal residue" evidence="2">
    <location>
        <position position="104"/>
    </location>
</feature>
<feature type="non-terminal residue" evidence="2">
    <location>
        <position position="1"/>
    </location>
</feature>
<organism evidence="2 3">
    <name type="scientific">Astrephomene gubernaculifera</name>
    <dbReference type="NCBI Taxonomy" id="47775"/>
    <lineage>
        <taxon>Eukaryota</taxon>
        <taxon>Viridiplantae</taxon>
        <taxon>Chlorophyta</taxon>
        <taxon>core chlorophytes</taxon>
        <taxon>Chlorophyceae</taxon>
        <taxon>CS clade</taxon>
        <taxon>Chlamydomonadales</taxon>
        <taxon>Astrephomenaceae</taxon>
        <taxon>Astrephomene</taxon>
    </lineage>
</organism>
<feature type="region of interest" description="Disordered" evidence="1">
    <location>
        <begin position="1"/>
        <end position="31"/>
    </location>
</feature>
<name>A0AAD3DMF9_9CHLO</name>
<keyword evidence="3" id="KW-1185">Reference proteome</keyword>
<proteinExistence type="predicted"/>
<feature type="region of interest" description="Disordered" evidence="1">
    <location>
        <begin position="81"/>
        <end position="104"/>
    </location>
</feature>